<proteinExistence type="predicted"/>
<dbReference type="AlphaFoldDB" id="A0A0K1YBM0"/>
<sequence>MNQKMNRRELLRVLACTSISGGIILTAGCSENTASFDPVSETIQLGTSTPVSLDTDLHITTSTISSTHDSEEFESEVTKRASVLVHDYITWQLRNQGLRESGISPERVRLRTDEIDTDVHTDEFKRAIPLAVVVNHRYHCANDGELIHHPTVEFDTLLSQLPRTVTVAVSESVHFSEYEAVLPVAGHRYWTQNT</sequence>
<accession>A0A0K1YBM0</accession>
<reference evidence="1" key="1">
    <citation type="journal article" date="2015" name="BMC Genomics">
        <title>Diversity of the cell-wall associated genomic island of the archaeon Haloquadratum walsbyi.</title>
        <authorList>
            <person name="Martin-Cuadrado A.B."/>
            <person name="Pasic L."/>
            <person name="Rodriguez-Valera F."/>
        </authorList>
    </citation>
    <scope>NUCLEOTIDE SEQUENCE</scope>
</reference>
<protein>
    <submittedName>
        <fullName evidence="1">Uncharacterized protein</fullName>
    </submittedName>
</protein>
<evidence type="ECO:0000313" key="1">
    <source>
        <dbReference type="EMBL" id="AKY04323.1"/>
    </source>
</evidence>
<organism evidence="1">
    <name type="scientific">uncultured haloarchaeon</name>
    <dbReference type="NCBI Taxonomy" id="160804"/>
    <lineage>
        <taxon>Archaea</taxon>
        <taxon>Methanobacteriati</taxon>
        <taxon>Methanobacteriota</taxon>
        <taxon>Stenosarchaea group</taxon>
        <taxon>Halobacteria</taxon>
        <taxon>Halobacteriales</taxon>
        <taxon>Halobacteriaceae</taxon>
        <taxon>environmental samples</taxon>
    </lineage>
</organism>
<dbReference type="EMBL" id="KT322178">
    <property type="protein sequence ID" value="AKY04323.1"/>
    <property type="molecule type" value="Genomic_DNA"/>
</dbReference>
<name>A0A0K1YBM0_9EURY</name>
<dbReference type="PROSITE" id="PS51257">
    <property type="entry name" value="PROKAR_LIPOPROTEIN"/>
    <property type="match status" value="1"/>
</dbReference>